<evidence type="ECO:0000313" key="2">
    <source>
        <dbReference type="EMBL" id="GAA0154940.1"/>
    </source>
</evidence>
<dbReference type="PANTHER" id="PTHR33437">
    <property type="entry name" value="OS06G0361200 PROTEIN"/>
    <property type="match status" value="1"/>
</dbReference>
<dbReference type="AlphaFoldDB" id="A0AAV3PX64"/>
<gene>
    <name evidence="2" type="ORF">LIER_12782</name>
</gene>
<protein>
    <recommendedName>
        <fullName evidence="4">Retrotransposon gag protein</fullName>
    </recommendedName>
</protein>
<reference evidence="2 3" key="1">
    <citation type="submission" date="2024-01" db="EMBL/GenBank/DDBJ databases">
        <title>The complete chloroplast genome sequence of Lithospermum erythrorhizon: insights into the phylogenetic relationship among Boraginaceae species and the maternal lineages of purple gromwells.</title>
        <authorList>
            <person name="Okada T."/>
            <person name="Watanabe K."/>
        </authorList>
    </citation>
    <scope>NUCLEOTIDE SEQUENCE [LARGE SCALE GENOMIC DNA]</scope>
</reference>
<dbReference type="EMBL" id="BAABME010002507">
    <property type="protein sequence ID" value="GAA0154940.1"/>
    <property type="molecule type" value="Genomic_DNA"/>
</dbReference>
<dbReference type="PANTHER" id="PTHR33437:SF2">
    <property type="entry name" value="OS06G0361200 PROTEIN"/>
    <property type="match status" value="1"/>
</dbReference>
<evidence type="ECO:0000313" key="3">
    <source>
        <dbReference type="Proteomes" id="UP001454036"/>
    </source>
</evidence>
<organism evidence="2 3">
    <name type="scientific">Lithospermum erythrorhizon</name>
    <name type="common">Purple gromwell</name>
    <name type="synonym">Lithospermum officinale var. erythrorhizon</name>
    <dbReference type="NCBI Taxonomy" id="34254"/>
    <lineage>
        <taxon>Eukaryota</taxon>
        <taxon>Viridiplantae</taxon>
        <taxon>Streptophyta</taxon>
        <taxon>Embryophyta</taxon>
        <taxon>Tracheophyta</taxon>
        <taxon>Spermatophyta</taxon>
        <taxon>Magnoliopsida</taxon>
        <taxon>eudicotyledons</taxon>
        <taxon>Gunneridae</taxon>
        <taxon>Pentapetalae</taxon>
        <taxon>asterids</taxon>
        <taxon>lamiids</taxon>
        <taxon>Boraginales</taxon>
        <taxon>Boraginaceae</taxon>
        <taxon>Boraginoideae</taxon>
        <taxon>Lithospermeae</taxon>
        <taxon>Lithospermum</taxon>
    </lineage>
</organism>
<dbReference type="Proteomes" id="UP001454036">
    <property type="component" value="Unassembled WGS sequence"/>
</dbReference>
<evidence type="ECO:0000256" key="1">
    <source>
        <dbReference type="SAM" id="MobiDB-lite"/>
    </source>
</evidence>
<sequence length="194" mass="22245">MWIQGMHWELQYIMQGILPQTIEQLATRAHDMELSIVANKGTKTVGGGLDLGKKERLTLKEMQEKDYPFLESDVPSMFDELLKAKFIELPVSKRLEEANRSTEPNFCKYYRILGHPIEKCFIFKERDNGSRKKGGNIPEKREEEGEPLPEDVINAPPGLEKDVKITIDELKEVNLGTNNELRPTYISSLLTPEE</sequence>
<accession>A0AAV3PX64</accession>
<name>A0AAV3PX64_LITER</name>
<comment type="caution">
    <text evidence="2">The sequence shown here is derived from an EMBL/GenBank/DDBJ whole genome shotgun (WGS) entry which is preliminary data.</text>
</comment>
<feature type="region of interest" description="Disordered" evidence="1">
    <location>
        <begin position="129"/>
        <end position="156"/>
    </location>
</feature>
<proteinExistence type="predicted"/>
<evidence type="ECO:0008006" key="4">
    <source>
        <dbReference type="Google" id="ProtNLM"/>
    </source>
</evidence>
<keyword evidence="3" id="KW-1185">Reference proteome</keyword>